<accession>A0A383DFZ6</accession>
<name>A0A383DFZ6_9ZZZZ</name>
<dbReference type="EMBL" id="UINC01216900">
    <property type="protein sequence ID" value="SVE43243.1"/>
    <property type="molecule type" value="Genomic_DNA"/>
</dbReference>
<organism evidence="1">
    <name type="scientific">marine metagenome</name>
    <dbReference type="NCBI Taxonomy" id="408172"/>
    <lineage>
        <taxon>unclassified sequences</taxon>
        <taxon>metagenomes</taxon>
        <taxon>ecological metagenomes</taxon>
    </lineage>
</organism>
<reference evidence="1" key="1">
    <citation type="submission" date="2018-05" db="EMBL/GenBank/DDBJ databases">
        <authorList>
            <person name="Lanie J.A."/>
            <person name="Ng W.-L."/>
            <person name="Kazmierczak K.M."/>
            <person name="Andrzejewski T.M."/>
            <person name="Davidsen T.M."/>
            <person name="Wayne K.J."/>
            <person name="Tettelin H."/>
            <person name="Glass J.I."/>
            <person name="Rusch D."/>
            <person name="Podicherti R."/>
            <person name="Tsui H.-C.T."/>
            <person name="Winkler M.E."/>
        </authorList>
    </citation>
    <scope>NUCLEOTIDE SEQUENCE</scope>
</reference>
<protein>
    <submittedName>
        <fullName evidence="1">Uncharacterized protein</fullName>
    </submittedName>
</protein>
<feature type="non-terminal residue" evidence="1">
    <location>
        <position position="1"/>
    </location>
</feature>
<gene>
    <name evidence="1" type="ORF">METZ01_LOCUS496097</name>
</gene>
<sequence length="74" mass="7850">DGSGNLVPMTAQEISDRAEAAQLASLDFVDTLDESDPLRLQHKAMFCLAKHAGEGGLDSSSSFLDYLHWVAAGA</sequence>
<evidence type="ECO:0000313" key="1">
    <source>
        <dbReference type="EMBL" id="SVE43243.1"/>
    </source>
</evidence>
<dbReference type="AlphaFoldDB" id="A0A383DFZ6"/>
<proteinExistence type="predicted"/>